<dbReference type="InterPro" id="IPR012340">
    <property type="entry name" value="NA-bd_OB-fold"/>
</dbReference>
<gene>
    <name evidence="3" type="ORF">ACFOMF_16335</name>
</gene>
<evidence type="ECO:0000313" key="3">
    <source>
        <dbReference type="EMBL" id="MFC3609345.1"/>
    </source>
</evidence>
<dbReference type="Proteomes" id="UP001595630">
    <property type="component" value="Unassembled WGS sequence"/>
</dbReference>
<keyword evidence="4" id="KW-1185">Reference proteome</keyword>
<organism evidence="3 4">
    <name type="scientific">Stutzerimonas tarimensis</name>
    <dbReference type="NCBI Taxonomy" id="1507735"/>
    <lineage>
        <taxon>Bacteria</taxon>
        <taxon>Pseudomonadati</taxon>
        <taxon>Pseudomonadota</taxon>
        <taxon>Gammaproteobacteria</taxon>
        <taxon>Pseudomonadales</taxon>
        <taxon>Pseudomonadaceae</taxon>
        <taxon>Stutzerimonas</taxon>
    </lineage>
</organism>
<name>A0ABV7TAC7_9GAMM</name>
<proteinExistence type="predicted"/>
<dbReference type="SUPFAM" id="SSF50249">
    <property type="entry name" value="Nucleic acid-binding proteins"/>
    <property type="match status" value="1"/>
</dbReference>
<dbReference type="Gene3D" id="6.10.30.10">
    <property type="match status" value="1"/>
</dbReference>
<dbReference type="Pfam" id="PF01796">
    <property type="entry name" value="OB_ChsH2_C"/>
    <property type="match status" value="1"/>
</dbReference>
<dbReference type="RefSeq" id="WP_386366808.1">
    <property type="nucleotide sequence ID" value="NZ_JBHRXZ010000024.1"/>
</dbReference>
<comment type="caution">
    <text evidence="3">The sequence shown here is derived from an EMBL/GenBank/DDBJ whole genome shotgun (WGS) entry which is preliminary data.</text>
</comment>
<feature type="domain" description="ChsH2 C-terminal OB-fold" evidence="1">
    <location>
        <begin position="50"/>
        <end position="109"/>
    </location>
</feature>
<dbReference type="EMBL" id="JBHRXZ010000024">
    <property type="protein sequence ID" value="MFC3609345.1"/>
    <property type="molecule type" value="Genomic_DNA"/>
</dbReference>
<sequence length="133" mass="14292">MAESKGGVQAQYQAALDRGEFLIQCCGACTRAVFFPRELCPHCGAPDPQWQAPSGRGVVYATTVVRRKPEAGGNYNIALVDLEEGVRVMSRIEGLAAEDVRIGLPVQAYVEINGGTGKLLFTLSDKEASNEYA</sequence>
<dbReference type="InterPro" id="IPR052513">
    <property type="entry name" value="Thioester_dehydratase-like"/>
</dbReference>
<dbReference type="PANTHER" id="PTHR34075:SF5">
    <property type="entry name" value="BLR3430 PROTEIN"/>
    <property type="match status" value="1"/>
</dbReference>
<evidence type="ECO:0000259" key="2">
    <source>
        <dbReference type="Pfam" id="PF12172"/>
    </source>
</evidence>
<protein>
    <submittedName>
        <fullName evidence="3">Zn-ribbon domain-containing OB-fold protein</fullName>
    </submittedName>
</protein>
<accession>A0ABV7TAC7</accession>
<feature type="domain" description="ChsH2 rubredoxin-like zinc ribbon" evidence="2">
    <location>
        <begin position="14"/>
        <end position="47"/>
    </location>
</feature>
<dbReference type="InterPro" id="IPR022002">
    <property type="entry name" value="ChsH2_Znr"/>
</dbReference>
<dbReference type="Pfam" id="PF12172">
    <property type="entry name" value="zf-ChsH2"/>
    <property type="match status" value="1"/>
</dbReference>
<evidence type="ECO:0000259" key="1">
    <source>
        <dbReference type="Pfam" id="PF01796"/>
    </source>
</evidence>
<reference evidence="4" key="1">
    <citation type="journal article" date="2019" name="Int. J. Syst. Evol. Microbiol.">
        <title>The Global Catalogue of Microorganisms (GCM) 10K type strain sequencing project: providing services to taxonomists for standard genome sequencing and annotation.</title>
        <authorList>
            <consortium name="The Broad Institute Genomics Platform"/>
            <consortium name="The Broad Institute Genome Sequencing Center for Infectious Disease"/>
            <person name="Wu L."/>
            <person name="Ma J."/>
        </authorList>
    </citation>
    <scope>NUCLEOTIDE SEQUENCE [LARGE SCALE GENOMIC DNA]</scope>
    <source>
        <strain evidence="4">KCTC 42447</strain>
    </source>
</reference>
<dbReference type="PANTHER" id="PTHR34075">
    <property type="entry name" value="BLR3430 PROTEIN"/>
    <property type="match status" value="1"/>
</dbReference>
<evidence type="ECO:0000313" key="4">
    <source>
        <dbReference type="Proteomes" id="UP001595630"/>
    </source>
</evidence>
<dbReference type="InterPro" id="IPR002878">
    <property type="entry name" value="ChsH2_C"/>
</dbReference>